<dbReference type="InterPro" id="IPR051784">
    <property type="entry name" value="Nod_factor_ABC_transporter"/>
</dbReference>
<keyword evidence="3 6" id="KW-1133">Transmembrane helix</keyword>
<evidence type="ECO:0000256" key="2">
    <source>
        <dbReference type="ARBA" id="ARBA00022692"/>
    </source>
</evidence>
<dbReference type="AlphaFoldDB" id="A0A846RH13"/>
<dbReference type="PIRSF" id="PIRSF006648">
    <property type="entry name" value="DrrB"/>
    <property type="match status" value="1"/>
</dbReference>
<evidence type="ECO:0000313" key="8">
    <source>
        <dbReference type="EMBL" id="NJC20980.1"/>
    </source>
</evidence>
<protein>
    <recommendedName>
        <fullName evidence="6">Transport permease protein</fullName>
    </recommendedName>
</protein>
<evidence type="ECO:0000259" key="7">
    <source>
        <dbReference type="PROSITE" id="PS51012"/>
    </source>
</evidence>
<feature type="transmembrane region" description="Helical" evidence="6">
    <location>
        <begin position="173"/>
        <end position="191"/>
    </location>
</feature>
<keyword evidence="5" id="KW-0046">Antibiotic resistance</keyword>
<feature type="transmembrane region" description="Helical" evidence="6">
    <location>
        <begin position="61"/>
        <end position="83"/>
    </location>
</feature>
<feature type="transmembrane region" description="Helical" evidence="6">
    <location>
        <begin position="104"/>
        <end position="132"/>
    </location>
</feature>
<keyword evidence="9" id="KW-1185">Reference proteome</keyword>
<feature type="transmembrane region" description="Helical" evidence="6">
    <location>
        <begin position="138"/>
        <end position="166"/>
    </location>
</feature>
<evidence type="ECO:0000256" key="4">
    <source>
        <dbReference type="ARBA" id="ARBA00023136"/>
    </source>
</evidence>
<name>A0A846RH13_9MICC</name>
<gene>
    <name evidence="8" type="ORF">BJ994_000056</name>
</gene>
<dbReference type="InterPro" id="IPR000412">
    <property type="entry name" value="ABC_2_transport"/>
</dbReference>
<feature type="transmembrane region" description="Helical" evidence="6">
    <location>
        <begin position="227"/>
        <end position="249"/>
    </location>
</feature>
<dbReference type="GO" id="GO:0046677">
    <property type="term" value="P:response to antibiotic"/>
    <property type="evidence" value="ECO:0007669"/>
    <property type="project" value="UniProtKB-KW"/>
</dbReference>
<keyword evidence="6" id="KW-1003">Cell membrane</keyword>
<dbReference type="RefSeq" id="WP_167990201.1">
    <property type="nucleotide sequence ID" value="NZ_JAATJL010000001.1"/>
</dbReference>
<comment type="caution">
    <text evidence="8">The sequence shown here is derived from an EMBL/GenBank/DDBJ whole genome shotgun (WGS) entry which is preliminary data.</text>
</comment>
<evidence type="ECO:0000256" key="5">
    <source>
        <dbReference type="ARBA" id="ARBA00023251"/>
    </source>
</evidence>
<accession>A0A846RH13</accession>
<reference evidence="8 9" key="1">
    <citation type="submission" date="2020-03" db="EMBL/GenBank/DDBJ databases">
        <title>Sequencing the genomes of 1000 actinobacteria strains.</title>
        <authorList>
            <person name="Klenk H.-P."/>
        </authorList>
    </citation>
    <scope>NUCLEOTIDE SEQUENCE [LARGE SCALE GENOMIC DNA]</scope>
    <source>
        <strain evidence="8 9">DSM 16403</strain>
    </source>
</reference>
<sequence>MTTTTLNVRSGTAVMVGRELRRTVRSIDGLVLSIVLPAMILLSFVVIFGGAMNTGTEYVDYVVPAVIVLCAGYGAANTAVSVATDMTTGTIGRFRTLPTYGSAVLVGHVITSVLRNLASSAVVVGVSFALGFRPSGNVAGWLTAVGILLVFVVAMTWIACLLGLLLSPEAASGSTFLMIFLPYISSGFVPVNTLPEWIRGIAEHQPLTPVIEAVRSNLMGNTAYDDVWLALAWWIPLGVAAHAGAAVLFQRTRKR</sequence>
<keyword evidence="2 6" id="KW-0812">Transmembrane</keyword>
<feature type="domain" description="ABC transmembrane type-2" evidence="7">
    <location>
        <begin position="28"/>
        <end position="252"/>
    </location>
</feature>
<dbReference type="InterPro" id="IPR047817">
    <property type="entry name" value="ABC2_TM_bact-type"/>
</dbReference>
<dbReference type="PANTHER" id="PTHR43229:SF2">
    <property type="entry name" value="NODULATION PROTEIN J"/>
    <property type="match status" value="1"/>
</dbReference>
<feature type="transmembrane region" description="Helical" evidence="6">
    <location>
        <begin position="30"/>
        <end position="49"/>
    </location>
</feature>
<evidence type="ECO:0000256" key="1">
    <source>
        <dbReference type="ARBA" id="ARBA00004141"/>
    </source>
</evidence>
<dbReference type="EMBL" id="JAATJL010000001">
    <property type="protein sequence ID" value="NJC20980.1"/>
    <property type="molecule type" value="Genomic_DNA"/>
</dbReference>
<dbReference type="InterPro" id="IPR013525">
    <property type="entry name" value="ABC2_TM"/>
</dbReference>
<evidence type="ECO:0000313" key="9">
    <source>
        <dbReference type="Proteomes" id="UP000547458"/>
    </source>
</evidence>
<comment type="subcellular location">
    <subcellularLocation>
        <location evidence="6">Cell membrane</location>
        <topology evidence="6">Multi-pass membrane protein</topology>
    </subcellularLocation>
    <subcellularLocation>
        <location evidence="1">Membrane</location>
        <topology evidence="1">Multi-pass membrane protein</topology>
    </subcellularLocation>
</comment>
<comment type="similarity">
    <text evidence="6">Belongs to the ABC-2 integral membrane protein family.</text>
</comment>
<dbReference type="GO" id="GO:0043190">
    <property type="term" value="C:ATP-binding cassette (ABC) transporter complex"/>
    <property type="evidence" value="ECO:0007669"/>
    <property type="project" value="InterPro"/>
</dbReference>
<evidence type="ECO:0000256" key="6">
    <source>
        <dbReference type="RuleBase" id="RU361157"/>
    </source>
</evidence>
<dbReference type="Pfam" id="PF01061">
    <property type="entry name" value="ABC2_membrane"/>
    <property type="match status" value="1"/>
</dbReference>
<keyword evidence="6" id="KW-0813">Transport</keyword>
<evidence type="ECO:0000256" key="3">
    <source>
        <dbReference type="ARBA" id="ARBA00022989"/>
    </source>
</evidence>
<dbReference type="GO" id="GO:0140359">
    <property type="term" value="F:ABC-type transporter activity"/>
    <property type="evidence" value="ECO:0007669"/>
    <property type="project" value="InterPro"/>
</dbReference>
<keyword evidence="4 6" id="KW-0472">Membrane</keyword>
<dbReference type="PROSITE" id="PS51012">
    <property type="entry name" value="ABC_TM2"/>
    <property type="match status" value="1"/>
</dbReference>
<organism evidence="8 9">
    <name type="scientific">Arthrobacter pigmenti</name>
    <dbReference type="NCBI Taxonomy" id="271432"/>
    <lineage>
        <taxon>Bacteria</taxon>
        <taxon>Bacillati</taxon>
        <taxon>Actinomycetota</taxon>
        <taxon>Actinomycetes</taxon>
        <taxon>Micrococcales</taxon>
        <taxon>Micrococcaceae</taxon>
        <taxon>Arthrobacter</taxon>
    </lineage>
</organism>
<dbReference type="PANTHER" id="PTHR43229">
    <property type="entry name" value="NODULATION PROTEIN J"/>
    <property type="match status" value="1"/>
</dbReference>
<proteinExistence type="inferred from homology"/>
<dbReference type="Proteomes" id="UP000547458">
    <property type="component" value="Unassembled WGS sequence"/>
</dbReference>